<dbReference type="EMBL" id="NFLB01000010">
    <property type="protein sequence ID" value="OUQ04633.1"/>
    <property type="molecule type" value="Genomic_DNA"/>
</dbReference>
<evidence type="ECO:0000256" key="1">
    <source>
        <dbReference type="SAM" id="Phobius"/>
    </source>
</evidence>
<name>A0A1Y4E289_9FIRM</name>
<organism evidence="2 3">
    <name type="scientific">Thomasclavelia spiroformis</name>
    <dbReference type="NCBI Taxonomy" id="29348"/>
    <lineage>
        <taxon>Bacteria</taxon>
        <taxon>Bacillati</taxon>
        <taxon>Bacillota</taxon>
        <taxon>Erysipelotrichia</taxon>
        <taxon>Erysipelotrichales</taxon>
        <taxon>Coprobacillaceae</taxon>
        <taxon>Thomasclavelia</taxon>
    </lineage>
</organism>
<feature type="transmembrane region" description="Helical" evidence="1">
    <location>
        <begin position="79"/>
        <end position="98"/>
    </location>
</feature>
<sequence length="207" mass="23697">MIKYNKQSNYCKGDKMKLYYKGKYDLNPESLPHGNHKPGAVMFKEPKDSKTLSLLLTKISLIIIVVLGIIAIIRCKNYLTNSFWQIISGCIAPILIIFPHEILHAICFKEDVYLYTNLAQGMLFVTGVESMSKSRYVFMSLLPNIVFGLVPYIIGLIFPNLIFFVVFGIISISMGTGDYYNTYNAITQMPKGAKTYLYQFNSYWYMP</sequence>
<comment type="caution">
    <text evidence="2">The sequence shown here is derived from an EMBL/GenBank/DDBJ whole genome shotgun (WGS) entry which is preliminary data.</text>
</comment>
<evidence type="ECO:0000313" key="2">
    <source>
        <dbReference type="EMBL" id="OUQ04633.1"/>
    </source>
</evidence>
<dbReference type="Proteomes" id="UP000196258">
    <property type="component" value="Unassembled WGS sequence"/>
</dbReference>
<accession>A0A1Y4E289</accession>
<protein>
    <recommendedName>
        <fullName evidence="4">DUF3267 domain-containing protein</fullName>
    </recommendedName>
</protein>
<gene>
    <name evidence="2" type="ORF">B5E91_09605</name>
</gene>
<dbReference type="InterPro" id="IPR021683">
    <property type="entry name" value="DUF3267"/>
</dbReference>
<feature type="transmembrane region" description="Helical" evidence="1">
    <location>
        <begin position="52"/>
        <end position="73"/>
    </location>
</feature>
<evidence type="ECO:0000313" key="3">
    <source>
        <dbReference type="Proteomes" id="UP000196258"/>
    </source>
</evidence>
<reference evidence="3" key="1">
    <citation type="submission" date="2017-04" db="EMBL/GenBank/DDBJ databases">
        <title>Function of individual gut microbiota members based on whole genome sequencing of pure cultures obtained from chicken caecum.</title>
        <authorList>
            <person name="Medvecky M."/>
            <person name="Cejkova D."/>
            <person name="Polansky O."/>
            <person name="Karasova D."/>
            <person name="Kubasova T."/>
            <person name="Cizek A."/>
            <person name="Rychlik I."/>
        </authorList>
    </citation>
    <scope>NUCLEOTIDE SEQUENCE [LARGE SCALE GENOMIC DNA]</scope>
    <source>
        <strain evidence="3">An149</strain>
    </source>
</reference>
<dbReference type="AlphaFoldDB" id="A0A1Y4E289"/>
<keyword evidence="1" id="KW-0472">Membrane</keyword>
<feature type="transmembrane region" description="Helical" evidence="1">
    <location>
        <begin position="161"/>
        <end position="181"/>
    </location>
</feature>
<keyword evidence="1" id="KW-1133">Transmembrane helix</keyword>
<keyword evidence="1" id="KW-0812">Transmembrane</keyword>
<proteinExistence type="predicted"/>
<evidence type="ECO:0008006" key="4">
    <source>
        <dbReference type="Google" id="ProtNLM"/>
    </source>
</evidence>
<feature type="transmembrane region" description="Helical" evidence="1">
    <location>
        <begin position="136"/>
        <end position="155"/>
    </location>
</feature>
<dbReference type="Pfam" id="PF11667">
    <property type="entry name" value="DUF3267"/>
    <property type="match status" value="1"/>
</dbReference>